<proteinExistence type="predicted"/>
<accession>A0A0L7L095</accession>
<dbReference type="AlphaFoldDB" id="A0A0L7L095"/>
<evidence type="ECO:0000313" key="1">
    <source>
        <dbReference type="EMBL" id="KOB68835.1"/>
    </source>
</evidence>
<name>A0A0L7L095_OPEBR</name>
<keyword evidence="1" id="KW-0695">RNA-directed DNA polymerase</keyword>
<dbReference type="Proteomes" id="UP000037510">
    <property type="component" value="Unassembled WGS sequence"/>
</dbReference>
<dbReference type="GO" id="GO:0004519">
    <property type="term" value="F:endonuclease activity"/>
    <property type="evidence" value="ECO:0007669"/>
    <property type="project" value="UniProtKB-KW"/>
</dbReference>
<keyword evidence="2" id="KW-1185">Reference proteome</keyword>
<keyword evidence="1" id="KW-0255">Endonuclease</keyword>
<gene>
    <name evidence="1" type="ORF">OBRU01_17730</name>
</gene>
<organism evidence="1 2">
    <name type="scientific">Operophtera brumata</name>
    <name type="common">Winter moth</name>
    <name type="synonym">Phalaena brumata</name>
    <dbReference type="NCBI Taxonomy" id="104452"/>
    <lineage>
        <taxon>Eukaryota</taxon>
        <taxon>Metazoa</taxon>
        <taxon>Ecdysozoa</taxon>
        <taxon>Arthropoda</taxon>
        <taxon>Hexapoda</taxon>
        <taxon>Insecta</taxon>
        <taxon>Pterygota</taxon>
        <taxon>Neoptera</taxon>
        <taxon>Endopterygota</taxon>
        <taxon>Lepidoptera</taxon>
        <taxon>Glossata</taxon>
        <taxon>Ditrysia</taxon>
        <taxon>Geometroidea</taxon>
        <taxon>Geometridae</taxon>
        <taxon>Larentiinae</taxon>
        <taxon>Operophtera</taxon>
    </lineage>
</organism>
<dbReference type="STRING" id="104452.A0A0L7L095"/>
<keyword evidence="1" id="KW-0540">Nuclease</keyword>
<comment type="caution">
    <text evidence="1">The sequence shown here is derived from an EMBL/GenBank/DDBJ whole genome shotgun (WGS) entry which is preliminary data.</text>
</comment>
<keyword evidence="1" id="KW-0378">Hydrolase</keyword>
<dbReference type="GO" id="GO:0003964">
    <property type="term" value="F:RNA-directed DNA polymerase activity"/>
    <property type="evidence" value="ECO:0007669"/>
    <property type="project" value="UniProtKB-KW"/>
</dbReference>
<evidence type="ECO:0000313" key="2">
    <source>
        <dbReference type="Proteomes" id="UP000037510"/>
    </source>
</evidence>
<reference evidence="1 2" key="1">
    <citation type="journal article" date="2015" name="Genome Biol. Evol.">
        <title>The genome of winter moth (Operophtera brumata) provides a genomic perspective on sexual dimorphism and phenology.</title>
        <authorList>
            <person name="Derks M.F."/>
            <person name="Smit S."/>
            <person name="Salis L."/>
            <person name="Schijlen E."/>
            <person name="Bossers A."/>
            <person name="Mateman C."/>
            <person name="Pijl A.S."/>
            <person name="de Ridder D."/>
            <person name="Groenen M.A."/>
            <person name="Visser M.E."/>
            <person name="Megens H.J."/>
        </authorList>
    </citation>
    <scope>NUCLEOTIDE SEQUENCE [LARGE SCALE GENOMIC DNA]</scope>
    <source>
        <strain evidence="1">WM2013NL</strain>
        <tissue evidence="1">Head and thorax</tissue>
    </source>
</reference>
<sequence>MAIAEPIPEANPLKDLILKARKEAQSQDITTPKKEWITEETWKAIRERKELLVGKVDSVNAQYQSLSAKVQRLCRRDYSQYLNSICLDIENHAQYLHTRDLFQKVKSITREFKPKTWAIEDREGNLLTEIDQITERWRSYLRKPVQRR</sequence>
<keyword evidence="1" id="KW-0548">Nucleotidyltransferase</keyword>
<protein>
    <submittedName>
        <fullName evidence="1">Endonuclease-reverse transcriptase</fullName>
    </submittedName>
</protein>
<keyword evidence="1" id="KW-0808">Transferase</keyword>
<dbReference type="EMBL" id="JTDY01003914">
    <property type="protein sequence ID" value="KOB68835.1"/>
    <property type="molecule type" value="Genomic_DNA"/>
</dbReference>